<evidence type="ECO:0000256" key="1">
    <source>
        <dbReference type="SAM" id="Phobius"/>
    </source>
</evidence>
<proteinExistence type="predicted"/>
<reference evidence="3" key="1">
    <citation type="submission" date="2022-11" db="UniProtKB">
        <authorList>
            <consortium name="WormBaseParasite"/>
        </authorList>
    </citation>
    <scope>IDENTIFICATION</scope>
</reference>
<evidence type="ECO:0000313" key="3">
    <source>
        <dbReference type="WBParaSite" id="PDA_v2.g15843.t1"/>
    </source>
</evidence>
<keyword evidence="2" id="KW-1185">Reference proteome</keyword>
<evidence type="ECO:0000313" key="2">
    <source>
        <dbReference type="Proteomes" id="UP000887578"/>
    </source>
</evidence>
<dbReference type="AlphaFoldDB" id="A0A914PCE6"/>
<organism evidence="2 3">
    <name type="scientific">Panagrolaimus davidi</name>
    <dbReference type="NCBI Taxonomy" id="227884"/>
    <lineage>
        <taxon>Eukaryota</taxon>
        <taxon>Metazoa</taxon>
        <taxon>Ecdysozoa</taxon>
        <taxon>Nematoda</taxon>
        <taxon>Chromadorea</taxon>
        <taxon>Rhabditida</taxon>
        <taxon>Tylenchina</taxon>
        <taxon>Panagrolaimomorpha</taxon>
        <taxon>Panagrolaimoidea</taxon>
        <taxon>Panagrolaimidae</taxon>
        <taxon>Panagrolaimus</taxon>
    </lineage>
</organism>
<protein>
    <submittedName>
        <fullName evidence="3">Uncharacterized protein</fullName>
    </submittedName>
</protein>
<accession>A0A914PCE6</accession>
<keyword evidence="1" id="KW-0812">Transmembrane</keyword>
<dbReference type="WBParaSite" id="PDA_v2.g15843.t1">
    <property type="protein sequence ID" value="PDA_v2.g15843.t1"/>
    <property type="gene ID" value="PDA_v2.g15843"/>
</dbReference>
<dbReference type="Proteomes" id="UP000887578">
    <property type="component" value="Unplaced"/>
</dbReference>
<keyword evidence="1" id="KW-0472">Membrane</keyword>
<name>A0A914PCE6_9BILA</name>
<feature type="transmembrane region" description="Helical" evidence="1">
    <location>
        <begin position="119"/>
        <end position="138"/>
    </location>
</feature>
<sequence length="140" mass="16629">MKKCPKSNDKENDKLEYYDKIVEEDENELSDVFKVEEKRLPKAVVDSEIDYKKKYEQLYHECQKRGERIDDVKKFIMEGKSRKDVHQRLNGILTHQKPVSSVKNVALEEHTVNVSQTEVSFSVMWFTVIFLFIFLLAFSY</sequence>
<keyword evidence="1" id="KW-1133">Transmembrane helix</keyword>